<feature type="coiled-coil region" evidence="1">
    <location>
        <begin position="160"/>
        <end position="187"/>
    </location>
</feature>
<keyword evidence="4" id="KW-1185">Reference proteome</keyword>
<evidence type="ECO:0000256" key="1">
    <source>
        <dbReference type="SAM" id="Coils"/>
    </source>
</evidence>
<evidence type="ECO:0000256" key="2">
    <source>
        <dbReference type="SAM" id="MobiDB-lite"/>
    </source>
</evidence>
<dbReference type="AlphaFoldDB" id="A0A9R0EXN6"/>
<name>A0A9R0EXN6_SPOFR</name>
<keyword evidence="3" id="KW-0732">Signal</keyword>
<accession>A0A9R0EXN6</accession>
<feature type="region of interest" description="Disordered" evidence="2">
    <location>
        <begin position="229"/>
        <end position="259"/>
    </location>
</feature>
<evidence type="ECO:0000256" key="3">
    <source>
        <dbReference type="SAM" id="SignalP"/>
    </source>
</evidence>
<feature type="region of interest" description="Disordered" evidence="2">
    <location>
        <begin position="342"/>
        <end position="379"/>
    </location>
</feature>
<feature type="compositionally biased region" description="Basic and acidic residues" evidence="2">
    <location>
        <begin position="245"/>
        <end position="258"/>
    </location>
</feature>
<sequence>MNVFFNIVCVGFITFVNAAGDINYDTVLTILKQAGNGAKRKTNVLNAVDKNEPVETLPVIPGFYLQKPKELSSSLFRNPSEWPDSLFSNLKNKNNSQTEGNVKKNNPRDGYLNAKIIKAVKNLNKYRQSQKIDNNKSNNNGDKVENTPVKVLLEHVLNSLKNEDTAKKQLKAQKNKEKLENDKILKQILTEIKDNNRYEKKEKREKVKKTYDDDHKRAKLETLIRMLLKMEKTNSEDETSTESTKTSEERSYTKEPRNAENVLKDILNALNNEDNDKIIEKSEPVVVIQSDPLNVLRANALAEHIASFRYGLSNSKAFHNNDKQKRPRGYLEALQVDYDSHDPDYKYTRRSKKSKEKTDGSREESSEEELEKNPGNPFTIHKNKYKQNWLYNHYMDGDHMNINPFGPQFGSLGPSGPELFFGRKWWYFNQDDYKPMG</sequence>
<reference evidence="5" key="1">
    <citation type="submission" date="2025-08" db="UniProtKB">
        <authorList>
            <consortium name="RefSeq"/>
        </authorList>
    </citation>
    <scope>IDENTIFICATION</scope>
    <source>
        <tissue evidence="5">Whole larval tissue</tissue>
    </source>
</reference>
<evidence type="ECO:0000313" key="5">
    <source>
        <dbReference type="RefSeq" id="XP_050553322.1"/>
    </source>
</evidence>
<feature type="signal peptide" evidence="3">
    <location>
        <begin position="1"/>
        <end position="18"/>
    </location>
</feature>
<keyword evidence="1" id="KW-0175">Coiled coil</keyword>
<dbReference type="OrthoDB" id="7484933at2759"/>
<gene>
    <name evidence="5" type="primary">LOC118262782</name>
</gene>
<proteinExistence type="predicted"/>
<dbReference type="RefSeq" id="XP_050553322.1">
    <property type="nucleotide sequence ID" value="XM_050697365.1"/>
</dbReference>
<evidence type="ECO:0000313" key="4">
    <source>
        <dbReference type="Proteomes" id="UP000829999"/>
    </source>
</evidence>
<dbReference type="Proteomes" id="UP000829999">
    <property type="component" value="Chromosome 12"/>
</dbReference>
<feature type="region of interest" description="Disordered" evidence="2">
    <location>
        <begin position="90"/>
        <end position="109"/>
    </location>
</feature>
<feature type="chain" id="PRO_5040115016" evidence="3">
    <location>
        <begin position="19"/>
        <end position="437"/>
    </location>
</feature>
<dbReference type="GeneID" id="118262782"/>
<organism evidence="4 5">
    <name type="scientific">Spodoptera frugiperda</name>
    <name type="common">Fall armyworm</name>
    <dbReference type="NCBI Taxonomy" id="7108"/>
    <lineage>
        <taxon>Eukaryota</taxon>
        <taxon>Metazoa</taxon>
        <taxon>Ecdysozoa</taxon>
        <taxon>Arthropoda</taxon>
        <taxon>Hexapoda</taxon>
        <taxon>Insecta</taxon>
        <taxon>Pterygota</taxon>
        <taxon>Neoptera</taxon>
        <taxon>Endopterygota</taxon>
        <taxon>Lepidoptera</taxon>
        <taxon>Glossata</taxon>
        <taxon>Ditrysia</taxon>
        <taxon>Noctuoidea</taxon>
        <taxon>Noctuidae</taxon>
        <taxon>Amphipyrinae</taxon>
        <taxon>Spodoptera</taxon>
    </lineage>
</organism>
<protein>
    <submittedName>
        <fullName evidence="5">MATH and LRR domain-containing protein PFE0570w-like</fullName>
    </submittedName>
</protein>